<accession>A0A0E9SM74</accession>
<reference evidence="1" key="2">
    <citation type="journal article" date="2015" name="Fish Shellfish Immunol.">
        <title>Early steps in the European eel (Anguilla anguilla)-Vibrio vulnificus interaction in the gills: Role of the RtxA13 toxin.</title>
        <authorList>
            <person name="Callol A."/>
            <person name="Pajuelo D."/>
            <person name="Ebbesson L."/>
            <person name="Teles M."/>
            <person name="MacKenzie S."/>
            <person name="Amaro C."/>
        </authorList>
    </citation>
    <scope>NUCLEOTIDE SEQUENCE</scope>
</reference>
<dbReference type="EMBL" id="GBXM01066255">
    <property type="protein sequence ID" value="JAH42322.1"/>
    <property type="molecule type" value="Transcribed_RNA"/>
</dbReference>
<evidence type="ECO:0000313" key="1">
    <source>
        <dbReference type="EMBL" id="JAH42322.1"/>
    </source>
</evidence>
<protein>
    <submittedName>
        <fullName evidence="1">Uncharacterized protein</fullName>
    </submittedName>
</protein>
<name>A0A0E9SM74_ANGAN</name>
<reference evidence="1" key="1">
    <citation type="submission" date="2014-11" db="EMBL/GenBank/DDBJ databases">
        <authorList>
            <person name="Amaro Gonzalez C."/>
        </authorList>
    </citation>
    <scope>NUCLEOTIDE SEQUENCE</scope>
</reference>
<proteinExistence type="predicted"/>
<dbReference type="AlphaFoldDB" id="A0A0E9SM74"/>
<organism evidence="1">
    <name type="scientific">Anguilla anguilla</name>
    <name type="common">European freshwater eel</name>
    <name type="synonym">Muraena anguilla</name>
    <dbReference type="NCBI Taxonomy" id="7936"/>
    <lineage>
        <taxon>Eukaryota</taxon>
        <taxon>Metazoa</taxon>
        <taxon>Chordata</taxon>
        <taxon>Craniata</taxon>
        <taxon>Vertebrata</taxon>
        <taxon>Euteleostomi</taxon>
        <taxon>Actinopterygii</taxon>
        <taxon>Neopterygii</taxon>
        <taxon>Teleostei</taxon>
        <taxon>Anguilliformes</taxon>
        <taxon>Anguillidae</taxon>
        <taxon>Anguilla</taxon>
    </lineage>
</organism>
<sequence length="45" mass="5070">MQLDRLVHLISSVHHGMQVHVFVVIHANHAPHLPTKIIIMPTSLT</sequence>